<comment type="catalytic activity">
    <reaction evidence="1 8">
        <text>(2R)-3-phosphoglycerate + ATP = (2R)-3-phospho-glyceroyl phosphate + ADP</text>
        <dbReference type="Rhea" id="RHEA:14801"/>
        <dbReference type="ChEBI" id="CHEBI:30616"/>
        <dbReference type="ChEBI" id="CHEBI:57604"/>
        <dbReference type="ChEBI" id="CHEBI:58272"/>
        <dbReference type="ChEBI" id="CHEBI:456216"/>
        <dbReference type="EC" id="2.7.2.3"/>
    </reaction>
</comment>
<evidence type="ECO:0000256" key="7">
    <source>
        <dbReference type="PIRSR" id="PIRSR000724-2"/>
    </source>
</evidence>
<dbReference type="PANTHER" id="PTHR11406">
    <property type="entry name" value="PHOSPHOGLYCERATE KINASE"/>
    <property type="match status" value="1"/>
</dbReference>
<dbReference type="InterPro" id="IPR015824">
    <property type="entry name" value="Phosphoglycerate_kinase_N"/>
</dbReference>
<dbReference type="InterPro" id="IPR001576">
    <property type="entry name" value="Phosphoglycerate_kinase"/>
</dbReference>
<dbReference type="GO" id="GO:0043531">
    <property type="term" value="F:ADP binding"/>
    <property type="evidence" value="ECO:0007669"/>
    <property type="project" value="TreeGrafter"/>
</dbReference>
<dbReference type="Proteomes" id="UP000229502">
    <property type="component" value="Unassembled WGS sequence"/>
</dbReference>
<evidence type="ECO:0000256" key="4">
    <source>
        <dbReference type="ARBA" id="ARBA00022741"/>
    </source>
</evidence>
<reference evidence="10" key="1">
    <citation type="submission" date="2017-09" db="EMBL/GenBank/DDBJ databases">
        <title>Depth-based differentiation of microbial function through sediment-hosted aquifers and enrichment of novel symbionts in the deep terrestrial subsurface.</title>
        <authorList>
            <person name="Probst A.J."/>
            <person name="Ladd B."/>
            <person name="Jarett J.K."/>
            <person name="Geller-Mcgrath D.E."/>
            <person name="Sieber C.M.K."/>
            <person name="Emerson J.B."/>
            <person name="Anantharaman K."/>
            <person name="Thomas B.C."/>
            <person name="Malmstrom R."/>
            <person name="Stieglmeier M."/>
            <person name="Klingl A."/>
            <person name="Woyke T."/>
            <person name="Ryan C.M."/>
            <person name="Banfield J.F."/>
        </authorList>
    </citation>
    <scope>NUCLEOTIDE SEQUENCE [LARGE SCALE GENOMIC DNA]</scope>
</reference>
<gene>
    <name evidence="9" type="primary">pgk</name>
    <name evidence="9" type="ORF">COT03_02245</name>
</gene>
<dbReference type="InterPro" id="IPR036043">
    <property type="entry name" value="Phosphoglycerate_kinase_sf"/>
</dbReference>
<protein>
    <recommendedName>
        <fullName evidence="2 8">Phosphoglycerate kinase</fullName>
        <ecNumber evidence="2 8">2.7.2.3</ecNumber>
    </recommendedName>
</protein>
<feature type="binding site" evidence="7">
    <location>
        <position position="259"/>
    </location>
    <ligand>
        <name>ATP</name>
        <dbReference type="ChEBI" id="CHEBI:30616"/>
    </ligand>
</feature>
<dbReference type="PRINTS" id="PR00477">
    <property type="entry name" value="PHGLYCKINASE"/>
</dbReference>
<dbReference type="GO" id="GO:0005829">
    <property type="term" value="C:cytosol"/>
    <property type="evidence" value="ECO:0007669"/>
    <property type="project" value="TreeGrafter"/>
</dbReference>
<dbReference type="GO" id="GO:0006096">
    <property type="term" value="P:glycolytic process"/>
    <property type="evidence" value="ECO:0007669"/>
    <property type="project" value="InterPro"/>
</dbReference>
<sequence>MKLPQLENFDFKGKKVLVRCDLDVPFENGEVTDETRLEESLSTIKFLLEHEATVILMGHLGRPGGKVVEDLSLRPVAEKLREFLISNVKSQMSKPNLKCQNLNSFQITENIVLLENLRFDPREEGNDLEFAKELASLGDFYVNEAFAASHRAHASIVGVPKLLPHCAGFHFASEVESLSKVLENPKRPFVFVIGGAKPETKLPMVAEFAKKANWVLVGGTLVQSAKCPPASDLQCRAGKVQSCNSRLKIIVCADLTSDGFDINTNSIKKFEEIIKNAGTVVWNGPMGKYEDEKFEAGTRKIAEAIAGFGGFGVVGGGDTIAALKKFGLLDKIDYVSTGGGAMLEFLAKGTLPGIKALL</sequence>
<dbReference type="Pfam" id="PF00162">
    <property type="entry name" value="PGK"/>
    <property type="match status" value="2"/>
</dbReference>
<evidence type="ECO:0000256" key="5">
    <source>
        <dbReference type="ARBA" id="ARBA00022777"/>
    </source>
</evidence>
<keyword evidence="5 8" id="KW-0418">Kinase</keyword>
<dbReference type="PIRSF" id="PIRSF000724">
    <property type="entry name" value="Pgk"/>
    <property type="match status" value="1"/>
</dbReference>
<dbReference type="GO" id="GO:0004618">
    <property type="term" value="F:phosphoglycerate kinase activity"/>
    <property type="evidence" value="ECO:0007669"/>
    <property type="project" value="UniProtKB-EC"/>
</dbReference>
<dbReference type="GO" id="GO:0005524">
    <property type="term" value="F:ATP binding"/>
    <property type="evidence" value="ECO:0007669"/>
    <property type="project" value="UniProtKB-KW"/>
</dbReference>
<feature type="binding site" evidence="7">
    <location>
        <position position="290"/>
    </location>
    <ligand>
        <name>ATP</name>
        <dbReference type="ChEBI" id="CHEBI:30616"/>
    </ligand>
</feature>
<dbReference type="GO" id="GO:0006094">
    <property type="term" value="P:gluconeogenesis"/>
    <property type="evidence" value="ECO:0007669"/>
    <property type="project" value="TreeGrafter"/>
</dbReference>
<dbReference type="AlphaFoldDB" id="A0A2M6YR28"/>
<evidence type="ECO:0000256" key="2">
    <source>
        <dbReference type="ARBA" id="ARBA00013061"/>
    </source>
</evidence>
<evidence type="ECO:0000313" key="10">
    <source>
        <dbReference type="Proteomes" id="UP000229502"/>
    </source>
</evidence>
<dbReference type="EMBL" id="PEWZ01000108">
    <property type="protein sequence ID" value="PIU34489.1"/>
    <property type="molecule type" value="Genomic_DNA"/>
</dbReference>
<dbReference type="PANTHER" id="PTHR11406:SF23">
    <property type="entry name" value="PHOSPHOGLYCERATE KINASE 1, CHLOROPLASTIC-RELATED"/>
    <property type="match status" value="1"/>
</dbReference>
<evidence type="ECO:0000256" key="1">
    <source>
        <dbReference type="ARBA" id="ARBA00000642"/>
    </source>
</evidence>
<proteinExistence type="inferred from homology"/>
<feature type="binding site" evidence="7">
    <location>
        <begin position="316"/>
        <end position="319"/>
    </location>
    <ligand>
        <name>ATP</name>
        <dbReference type="ChEBI" id="CHEBI:30616"/>
    </ligand>
</feature>
<keyword evidence="6 7" id="KW-0067">ATP-binding</keyword>
<accession>A0A2M6YR28</accession>
<dbReference type="Gene3D" id="3.40.50.1260">
    <property type="entry name" value="Phosphoglycerate kinase, N-terminal domain"/>
    <property type="match status" value="3"/>
</dbReference>
<organism evidence="9 10">
    <name type="scientific">Candidatus Shapirobacteria bacterium CG07_land_8_20_14_0_80_39_18</name>
    <dbReference type="NCBI Taxonomy" id="1974882"/>
    <lineage>
        <taxon>Bacteria</taxon>
        <taxon>Candidatus Shapironibacteriota</taxon>
    </lineage>
</organism>
<dbReference type="SUPFAM" id="SSF53748">
    <property type="entry name" value="Phosphoglycerate kinase"/>
    <property type="match status" value="1"/>
</dbReference>
<evidence type="ECO:0000256" key="3">
    <source>
        <dbReference type="ARBA" id="ARBA00022679"/>
    </source>
</evidence>
<evidence type="ECO:0000256" key="6">
    <source>
        <dbReference type="ARBA" id="ARBA00022840"/>
    </source>
</evidence>
<evidence type="ECO:0000256" key="8">
    <source>
        <dbReference type="RuleBase" id="RU000532"/>
    </source>
</evidence>
<name>A0A2M6YR28_9BACT</name>
<evidence type="ECO:0000313" key="9">
    <source>
        <dbReference type="EMBL" id="PIU34489.1"/>
    </source>
</evidence>
<feature type="binding site" evidence="7">
    <location>
        <position position="201"/>
    </location>
    <ligand>
        <name>ATP</name>
        <dbReference type="ChEBI" id="CHEBI:30616"/>
    </ligand>
</feature>
<dbReference type="EC" id="2.7.2.3" evidence="2 8"/>
<comment type="caution">
    <text evidence="9">The sequence shown here is derived from an EMBL/GenBank/DDBJ whole genome shotgun (WGS) entry which is preliminary data.</text>
</comment>
<keyword evidence="4" id="KW-0547">Nucleotide-binding</keyword>
<keyword evidence="3 8" id="KW-0808">Transferase</keyword>
<comment type="similarity">
    <text evidence="8">Belongs to the phosphoglycerate kinase family.</text>
</comment>